<dbReference type="FunFam" id="3.90.870.10:FF:000009">
    <property type="entry name" value="Threonylcarbamoyl-AMP synthase, putative"/>
    <property type="match status" value="1"/>
</dbReference>
<protein>
    <recommendedName>
        <fullName evidence="4 13">Threonylcarbamoyl-AMP synthase</fullName>
        <shortName evidence="13">TC-AMP synthase</shortName>
        <ecNumber evidence="3 13">2.7.7.87</ecNumber>
    </recommendedName>
    <alternativeName>
        <fullName evidence="11 13">L-threonylcarbamoyladenylate synthase</fullName>
    </alternativeName>
</protein>
<evidence type="ECO:0000256" key="4">
    <source>
        <dbReference type="ARBA" id="ARBA00015492"/>
    </source>
</evidence>
<dbReference type="InterPro" id="IPR005145">
    <property type="entry name" value="Sua5_C"/>
</dbReference>
<feature type="domain" description="YrdC-like" evidence="15">
    <location>
        <begin position="3"/>
        <end position="189"/>
    </location>
</feature>
<feature type="binding site" evidence="14">
    <location>
        <position position="57"/>
    </location>
    <ligand>
        <name>L-threonine</name>
        <dbReference type="ChEBI" id="CHEBI:57926"/>
    </ligand>
</feature>
<feature type="binding site" evidence="14">
    <location>
        <position position="185"/>
    </location>
    <ligand>
        <name>ATP</name>
        <dbReference type="ChEBI" id="CHEBI:30616"/>
    </ligand>
</feature>
<evidence type="ECO:0000256" key="10">
    <source>
        <dbReference type="ARBA" id="ARBA00022840"/>
    </source>
</evidence>
<dbReference type="AlphaFoldDB" id="A0A7W5ZFN9"/>
<evidence type="ECO:0000256" key="2">
    <source>
        <dbReference type="ARBA" id="ARBA00007663"/>
    </source>
</evidence>
<keyword evidence="10 13" id="KW-0067">ATP-binding</keyword>
<dbReference type="PANTHER" id="PTHR17490">
    <property type="entry name" value="SUA5"/>
    <property type="match status" value="1"/>
</dbReference>
<dbReference type="Gene3D" id="3.90.870.10">
    <property type="entry name" value="DHBP synthase"/>
    <property type="match status" value="1"/>
</dbReference>
<evidence type="ECO:0000313" key="16">
    <source>
        <dbReference type="EMBL" id="MBB3836482.1"/>
    </source>
</evidence>
<dbReference type="PIRSF" id="PIRSF004930">
    <property type="entry name" value="Tln_factor_SUA5"/>
    <property type="match status" value="1"/>
</dbReference>
<comment type="caution">
    <text evidence="16">The sequence shown here is derived from an EMBL/GenBank/DDBJ whole genome shotgun (WGS) entry which is preliminary data.</text>
</comment>
<feature type="binding site" evidence="14">
    <location>
        <position position="133"/>
    </location>
    <ligand>
        <name>ATP</name>
        <dbReference type="ChEBI" id="CHEBI:30616"/>
    </ligand>
</feature>
<accession>A0A7W5ZFN9</accession>
<feature type="binding site" evidence="14">
    <location>
        <position position="25"/>
    </location>
    <ligand>
        <name>L-threonine</name>
        <dbReference type="ChEBI" id="CHEBI:57926"/>
    </ligand>
</feature>
<evidence type="ECO:0000259" key="15">
    <source>
        <dbReference type="PROSITE" id="PS51163"/>
    </source>
</evidence>
<organism evidence="16 17">
    <name type="scientific">Runella defluvii</name>
    <dbReference type="NCBI Taxonomy" id="370973"/>
    <lineage>
        <taxon>Bacteria</taxon>
        <taxon>Pseudomonadati</taxon>
        <taxon>Bacteroidota</taxon>
        <taxon>Cytophagia</taxon>
        <taxon>Cytophagales</taxon>
        <taxon>Spirosomataceae</taxon>
        <taxon>Runella</taxon>
    </lineage>
</organism>
<evidence type="ECO:0000256" key="8">
    <source>
        <dbReference type="ARBA" id="ARBA00022695"/>
    </source>
</evidence>
<dbReference type="InterPro" id="IPR006070">
    <property type="entry name" value="Sua5-like_dom"/>
</dbReference>
<dbReference type="SUPFAM" id="SSF55821">
    <property type="entry name" value="YrdC/RibB"/>
    <property type="match status" value="1"/>
</dbReference>
<evidence type="ECO:0000256" key="5">
    <source>
        <dbReference type="ARBA" id="ARBA00022490"/>
    </source>
</evidence>
<dbReference type="NCBIfam" id="TIGR00057">
    <property type="entry name" value="L-threonylcarbamoyladenylate synthase"/>
    <property type="match status" value="1"/>
</dbReference>
<feature type="binding site" evidence="14">
    <location>
        <position position="48"/>
    </location>
    <ligand>
        <name>ATP</name>
        <dbReference type="ChEBI" id="CHEBI:30616"/>
    </ligand>
</feature>
<evidence type="ECO:0000256" key="7">
    <source>
        <dbReference type="ARBA" id="ARBA00022694"/>
    </source>
</evidence>
<gene>
    <name evidence="16" type="ORF">FHS57_000464</name>
</gene>
<dbReference type="Pfam" id="PF01300">
    <property type="entry name" value="Sua5_yciO_yrdC"/>
    <property type="match status" value="1"/>
</dbReference>
<dbReference type="EMBL" id="JACIBY010000001">
    <property type="protein sequence ID" value="MBB3836482.1"/>
    <property type="molecule type" value="Genomic_DNA"/>
</dbReference>
<feature type="binding site" evidence="14">
    <location>
        <position position="111"/>
    </location>
    <ligand>
        <name>L-threonine</name>
        <dbReference type="ChEBI" id="CHEBI:57926"/>
    </ligand>
</feature>
<keyword evidence="8 13" id="KW-0548">Nucleotidyltransferase</keyword>
<keyword evidence="9 13" id="KW-0547">Nucleotide-binding</keyword>
<dbReference type="GO" id="GO:0005524">
    <property type="term" value="F:ATP binding"/>
    <property type="evidence" value="ECO:0007669"/>
    <property type="project" value="UniProtKB-UniRule"/>
</dbReference>
<dbReference type="PANTHER" id="PTHR17490:SF16">
    <property type="entry name" value="THREONYLCARBAMOYL-AMP SYNTHASE"/>
    <property type="match status" value="1"/>
</dbReference>
<evidence type="ECO:0000256" key="9">
    <source>
        <dbReference type="ARBA" id="ARBA00022741"/>
    </source>
</evidence>
<evidence type="ECO:0000256" key="6">
    <source>
        <dbReference type="ARBA" id="ARBA00022679"/>
    </source>
</evidence>
<dbReference type="GO" id="GO:0005737">
    <property type="term" value="C:cytoplasm"/>
    <property type="evidence" value="ECO:0007669"/>
    <property type="project" value="UniProtKB-SubCell"/>
</dbReference>
<feature type="binding site" evidence="14">
    <location>
        <position position="141"/>
    </location>
    <ligand>
        <name>ATP</name>
        <dbReference type="ChEBI" id="CHEBI:30616"/>
    </ligand>
</feature>
<comment type="function">
    <text evidence="13">Required for the formation of a threonylcarbamoyl group on adenosine at position 37 (t(6)A37) in tRNAs that read codons beginning with adenine.</text>
</comment>
<comment type="catalytic activity">
    <reaction evidence="12 13">
        <text>L-threonine + hydrogencarbonate + ATP = L-threonylcarbamoyladenylate + diphosphate + H2O</text>
        <dbReference type="Rhea" id="RHEA:36407"/>
        <dbReference type="ChEBI" id="CHEBI:15377"/>
        <dbReference type="ChEBI" id="CHEBI:17544"/>
        <dbReference type="ChEBI" id="CHEBI:30616"/>
        <dbReference type="ChEBI" id="CHEBI:33019"/>
        <dbReference type="ChEBI" id="CHEBI:57926"/>
        <dbReference type="ChEBI" id="CHEBI:73682"/>
        <dbReference type="EC" id="2.7.7.87"/>
    </reaction>
</comment>
<feature type="binding site" evidence="14">
    <location>
        <position position="171"/>
    </location>
    <ligand>
        <name>L-threonine</name>
        <dbReference type="ChEBI" id="CHEBI:57926"/>
    </ligand>
</feature>
<comment type="subcellular location">
    <subcellularLocation>
        <location evidence="1 13">Cytoplasm</location>
    </subcellularLocation>
</comment>
<dbReference type="GO" id="GO:0006450">
    <property type="term" value="P:regulation of translational fidelity"/>
    <property type="evidence" value="ECO:0007669"/>
    <property type="project" value="TreeGrafter"/>
</dbReference>
<evidence type="ECO:0000256" key="14">
    <source>
        <dbReference type="PIRSR" id="PIRSR004930-1"/>
    </source>
</evidence>
<evidence type="ECO:0000256" key="13">
    <source>
        <dbReference type="PIRNR" id="PIRNR004930"/>
    </source>
</evidence>
<keyword evidence="17" id="KW-1185">Reference proteome</keyword>
<sequence length="317" mass="34368">MIGTDILAVKKLLEAGEVVGIPTETVYGLAGNALNDDAVLQIFKVKNRPQFDPLIVHTNSLEKVKTFVADFPPKAQQLAEAFWPGPLTLLLPKSEAISDLVTSGLGTVAVRIPNHPLTLELLSELDFPLAAPSANPFGYISPTSAQHVEKQLGKKIPYILDGGASQVGIESTIVGFEEEETVVYRLGGASVEAIENVVGPVRLVAHSSSNPKAPGMLKSHYSPRKPLFINALEEVVKAYDAQKVGYLTFKKTSPLVPAEHQRILSSSGSYAEAAKHLFAYMRQLDALEVEVICTELLPEKDLGRAINDRIRRAAVRE</sequence>
<proteinExistence type="inferred from homology"/>
<feature type="binding site" evidence="14">
    <location>
        <position position="107"/>
    </location>
    <ligand>
        <name>ATP</name>
        <dbReference type="ChEBI" id="CHEBI:30616"/>
    </ligand>
</feature>
<dbReference type="InterPro" id="IPR017945">
    <property type="entry name" value="DHBP_synth_RibB-like_a/b_dom"/>
</dbReference>
<dbReference type="InterPro" id="IPR050156">
    <property type="entry name" value="TC-AMP_synthase_SUA5"/>
</dbReference>
<dbReference type="GO" id="GO:0000049">
    <property type="term" value="F:tRNA binding"/>
    <property type="evidence" value="ECO:0007669"/>
    <property type="project" value="TreeGrafter"/>
</dbReference>
<dbReference type="InterPro" id="IPR010923">
    <property type="entry name" value="T(6)A37_SUA5"/>
</dbReference>
<evidence type="ECO:0000313" key="17">
    <source>
        <dbReference type="Proteomes" id="UP000541352"/>
    </source>
</evidence>
<dbReference type="GO" id="GO:0008033">
    <property type="term" value="P:tRNA processing"/>
    <property type="evidence" value="ECO:0007669"/>
    <property type="project" value="UniProtKB-KW"/>
</dbReference>
<keyword evidence="7 13" id="KW-0819">tRNA processing</keyword>
<evidence type="ECO:0000256" key="12">
    <source>
        <dbReference type="ARBA" id="ARBA00048366"/>
    </source>
</evidence>
<dbReference type="EC" id="2.7.7.87" evidence="3 13"/>
<dbReference type="Gene3D" id="3.40.50.11030">
    <property type="entry name" value="Threonylcarbamoyl-AMP synthase, C-terminal domain"/>
    <property type="match status" value="1"/>
</dbReference>
<dbReference type="Pfam" id="PF03481">
    <property type="entry name" value="Sua5_C"/>
    <property type="match status" value="1"/>
</dbReference>
<keyword evidence="5 13" id="KW-0963">Cytoplasm</keyword>
<reference evidence="16 17" key="1">
    <citation type="submission" date="2020-08" db="EMBL/GenBank/DDBJ databases">
        <title>Genomic Encyclopedia of Type Strains, Phase IV (KMG-IV): sequencing the most valuable type-strain genomes for metagenomic binning, comparative biology and taxonomic classification.</title>
        <authorList>
            <person name="Goeker M."/>
        </authorList>
    </citation>
    <scope>NUCLEOTIDE SEQUENCE [LARGE SCALE GENOMIC DNA]</scope>
    <source>
        <strain evidence="16 17">DSM 17976</strain>
    </source>
</reference>
<evidence type="ECO:0000256" key="11">
    <source>
        <dbReference type="ARBA" id="ARBA00029774"/>
    </source>
</evidence>
<dbReference type="PROSITE" id="PS51163">
    <property type="entry name" value="YRDC"/>
    <property type="match status" value="1"/>
</dbReference>
<evidence type="ECO:0000256" key="3">
    <source>
        <dbReference type="ARBA" id="ARBA00012584"/>
    </source>
</evidence>
<keyword evidence="6 13" id="KW-0808">Transferase</keyword>
<name>A0A7W5ZFN9_9BACT</name>
<evidence type="ECO:0000256" key="1">
    <source>
        <dbReference type="ARBA" id="ARBA00004496"/>
    </source>
</evidence>
<comment type="similarity">
    <text evidence="2 13">Belongs to the SUA5 family.</text>
</comment>
<dbReference type="GO" id="GO:0003725">
    <property type="term" value="F:double-stranded RNA binding"/>
    <property type="evidence" value="ECO:0007669"/>
    <property type="project" value="UniProtKB-UniRule"/>
</dbReference>
<feature type="binding site" evidence="14">
    <location>
        <position position="221"/>
    </location>
    <ligand>
        <name>ATP</name>
        <dbReference type="ChEBI" id="CHEBI:30616"/>
    </ligand>
</feature>
<feature type="binding site" evidence="14">
    <location>
        <position position="131"/>
    </location>
    <ligand>
        <name>L-threonine</name>
        <dbReference type="ChEBI" id="CHEBI:57926"/>
    </ligand>
</feature>
<dbReference type="InterPro" id="IPR038385">
    <property type="entry name" value="Sua5/YwlC_C"/>
</dbReference>
<dbReference type="GO" id="GO:0061710">
    <property type="term" value="F:L-threonylcarbamoyladenylate synthase"/>
    <property type="evidence" value="ECO:0007669"/>
    <property type="project" value="UniProtKB-EC"/>
</dbReference>
<dbReference type="Proteomes" id="UP000541352">
    <property type="component" value="Unassembled WGS sequence"/>
</dbReference>